<dbReference type="Proteomes" id="UP001056384">
    <property type="component" value="Chromosome 8"/>
</dbReference>
<gene>
    <name evidence="4" type="ORF">Slin15195_G099850</name>
</gene>
<dbReference type="GO" id="GO:0016651">
    <property type="term" value="F:oxidoreductase activity, acting on NAD(P)H"/>
    <property type="evidence" value="ECO:0007669"/>
    <property type="project" value="TreeGrafter"/>
</dbReference>
<organism evidence="4 5">
    <name type="scientific">Septoria linicola</name>
    <dbReference type="NCBI Taxonomy" id="215465"/>
    <lineage>
        <taxon>Eukaryota</taxon>
        <taxon>Fungi</taxon>
        <taxon>Dikarya</taxon>
        <taxon>Ascomycota</taxon>
        <taxon>Pezizomycotina</taxon>
        <taxon>Dothideomycetes</taxon>
        <taxon>Dothideomycetidae</taxon>
        <taxon>Mycosphaerellales</taxon>
        <taxon>Mycosphaerellaceae</taxon>
        <taxon>Septoria</taxon>
    </lineage>
</organism>
<evidence type="ECO:0000256" key="2">
    <source>
        <dbReference type="ARBA" id="ARBA00023002"/>
    </source>
</evidence>
<dbReference type="AlphaFoldDB" id="A0A9Q9B5F5"/>
<dbReference type="Pfam" id="PF00107">
    <property type="entry name" value="ADH_zinc_N"/>
    <property type="match status" value="1"/>
</dbReference>
<dbReference type="CDD" id="cd05276">
    <property type="entry name" value="p53_inducible_oxidoreductase"/>
    <property type="match status" value="1"/>
</dbReference>
<dbReference type="InterPro" id="IPR013149">
    <property type="entry name" value="ADH-like_C"/>
</dbReference>
<dbReference type="SUPFAM" id="SSF50129">
    <property type="entry name" value="GroES-like"/>
    <property type="match status" value="1"/>
</dbReference>
<evidence type="ECO:0000256" key="1">
    <source>
        <dbReference type="ARBA" id="ARBA00022857"/>
    </source>
</evidence>
<dbReference type="InterPro" id="IPR013154">
    <property type="entry name" value="ADH-like_N"/>
</dbReference>
<dbReference type="InterPro" id="IPR036291">
    <property type="entry name" value="NAD(P)-bd_dom_sf"/>
</dbReference>
<evidence type="ECO:0000313" key="4">
    <source>
        <dbReference type="EMBL" id="USW56666.1"/>
    </source>
</evidence>
<accession>A0A9Q9B5F5</accession>
<dbReference type="PANTHER" id="PTHR48106:SF18">
    <property type="entry name" value="QUINONE OXIDOREDUCTASE PIG3"/>
    <property type="match status" value="1"/>
</dbReference>
<dbReference type="GO" id="GO:0070402">
    <property type="term" value="F:NADPH binding"/>
    <property type="evidence" value="ECO:0007669"/>
    <property type="project" value="TreeGrafter"/>
</dbReference>
<dbReference type="EMBL" id="CP099425">
    <property type="protein sequence ID" value="USW56666.1"/>
    <property type="molecule type" value="Genomic_DNA"/>
</dbReference>
<keyword evidence="5" id="KW-1185">Reference proteome</keyword>
<sequence length="341" mass="37418">MATMRAVDIKDGKGPLSNLYINSSTPIPSPTGSQALIKVKYFGLNRMDILQREGKYPVPPQAPSTLGVEFSGTIEFLPSGGENKEGFAKGDEVFGLAYGGAYAEYIAVSTHMLIRKPKELSWEECAGIPETWITATQAMYLIGEFTEGKSILWHAGASSVGIAGQQLSKVNGASQVFSTTRSAEKCNFCVKELGATRSWNSTSTKWEEEVKKATDGKGVDIIVDFIGPTTFAQNLEAAAKDGRIVNLATLGGMKIQEGDAQPNFGNFVAKRLRYEGSSLRSRDEAYQGKLRDQLVEHALPMFKDGRLKSIIEKVYPWEQIQEAHKQMESNQTMGKLICRIE</sequence>
<reference evidence="4" key="1">
    <citation type="submission" date="2022-06" db="EMBL/GenBank/DDBJ databases">
        <title>Complete genome sequences of two strains of the flax pathogen Septoria linicola.</title>
        <authorList>
            <person name="Lapalu N."/>
            <person name="Simon A."/>
            <person name="Demenou B."/>
            <person name="Paumier D."/>
            <person name="Guillot M.-P."/>
            <person name="Gout L."/>
            <person name="Valade R."/>
        </authorList>
    </citation>
    <scope>NUCLEOTIDE SEQUENCE</scope>
    <source>
        <strain evidence="4">SE15195</strain>
    </source>
</reference>
<dbReference type="SUPFAM" id="SSF51735">
    <property type="entry name" value="NAD(P)-binding Rossmann-fold domains"/>
    <property type="match status" value="1"/>
</dbReference>
<dbReference type="InterPro" id="IPR011032">
    <property type="entry name" value="GroES-like_sf"/>
</dbReference>
<keyword evidence="2" id="KW-0560">Oxidoreductase</keyword>
<dbReference type="InterPro" id="IPR020843">
    <property type="entry name" value="ER"/>
</dbReference>
<dbReference type="PANTHER" id="PTHR48106">
    <property type="entry name" value="QUINONE OXIDOREDUCTASE PIG3-RELATED"/>
    <property type="match status" value="1"/>
</dbReference>
<dbReference type="Gene3D" id="3.40.50.720">
    <property type="entry name" value="NAD(P)-binding Rossmann-like Domain"/>
    <property type="match status" value="1"/>
</dbReference>
<protein>
    <submittedName>
        <fullName evidence="4">GroES-like superfamily, alcohol dehydrogenase, quinone oxidoreductase PIG3</fullName>
    </submittedName>
</protein>
<feature type="domain" description="Enoyl reductase (ER)" evidence="3">
    <location>
        <begin position="14"/>
        <end position="338"/>
    </location>
</feature>
<dbReference type="InterPro" id="IPR014189">
    <property type="entry name" value="Quinone_OxRdtase_PIG3"/>
</dbReference>
<proteinExistence type="predicted"/>
<dbReference type="SMART" id="SM00829">
    <property type="entry name" value="PKS_ER"/>
    <property type="match status" value="1"/>
</dbReference>
<evidence type="ECO:0000313" key="5">
    <source>
        <dbReference type="Proteomes" id="UP001056384"/>
    </source>
</evidence>
<name>A0A9Q9B5F5_9PEZI</name>
<dbReference type="Gene3D" id="3.90.180.10">
    <property type="entry name" value="Medium-chain alcohol dehydrogenases, catalytic domain"/>
    <property type="match status" value="1"/>
</dbReference>
<evidence type="ECO:0000259" key="3">
    <source>
        <dbReference type="SMART" id="SM00829"/>
    </source>
</evidence>
<dbReference type="Pfam" id="PF08240">
    <property type="entry name" value="ADH_N"/>
    <property type="match status" value="1"/>
</dbReference>
<keyword evidence="1" id="KW-0521">NADP</keyword>